<comment type="caution">
    <text evidence="1">The sequence shown here is derived from an EMBL/GenBank/DDBJ whole genome shotgun (WGS) entry which is preliminary data.</text>
</comment>
<organism evidence="1 2">
    <name type="scientific">Rhodopirellula baltica SH28</name>
    <dbReference type="NCBI Taxonomy" id="993517"/>
    <lineage>
        <taxon>Bacteria</taxon>
        <taxon>Pseudomonadati</taxon>
        <taxon>Planctomycetota</taxon>
        <taxon>Planctomycetia</taxon>
        <taxon>Pirellulales</taxon>
        <taxon>Pirellulaceae</taxon>
        <taxon>Rhodopirellula</taxon>
    </lineage>
</organism>
<accession>K5DIE7</accession>
<dbReference type="Proteomes" id="UP000007993">
    <property type="component" value="Unassembled WGS sequence"/>
</dbReference>
<sequence>MAERRGTSRVGPAYQSLLVRRSCEHRLYRPGECCGSVKLHREVKLCRLLENPSRMTSLQQRLNADCRLHLAPYE</sequence>
<name>K5DIE7_RHOBT</name>
<gene>
    <name evidence="1" type="ORF">RBSH_02248</name>
</gene>
<proteinExistence type="predicted"/>
<dbReference type="EMBL" id="AMCW01000055">
    <property type="protein sequence ID" value="EKK02614.1"/>
    <property type="molecule type" value="Genomic_DNA"/>
</dbReference>
<reference evidence="1 2" key="1">
    <citation type="journal article" date="2013" name="Mar. Genomics">
        <title>Expression of sulfatases in Rhodopirellula baltica and the diversity of sulfatases in the genus Rhodopirellula.</title>
        <authorList>
            <person name="Wegner C.E."/>
            <person name="Richter-Heitmann T."/>
            <person name="Klindworth A."/>
            <person name="Klockow C."/>
            <person name="Richter M."/>
            <person name="Achstetter T."/>
            <person name="Glockner F.O."/>
            <person name="Harder J."/>
        </authorList>
    </citation>
    <scope>NUCLEOTIDE SEQUENCE [LARGE SCALE GENOMIC DNA]</scope>
    <source>
        <strain evidence="1 2">SH28</strain>
    </source>
</reference>
<evidence type="ECO:0000313" key="1">
    <source>
        <dbReference type="EMBL" id="EKK02614.1"/>
    </source>
</evidence>
<protein>
    <submittedName>
        <fullName evidence="1">Uncharacterized protein</fullName>
    </submittedName>
</protein>
<dbReference type="AlphaFoldDB" id="K5DIE7"/>
<dbReference type="PATRIC" id="fig|993517.3.peg.2435"/>
<evidence type="ECO:0000313" key="2">
    <source>
        <dbReference type="Proteomes" id="UP000007993"/>
    </source>
</evidence>